<feature type="domain" description="2Fe-2S ferredoxin-type" evidence="7">
    <location>
        <begin position="5"/>
        <end position="85"/>
    </location>
</feature>
<dbReference type="InterPro" id="IPR001041">
    <property type="entry name" value="2Fe-2S_ferredoxin-type"/>
</dbReference>
<evidence type="ECO:0000256" key="1">
    <source>
        <dbReference type="ARBA" id="ARBA00010914"/>
    </source>
</evidence>
<gene>
    <name evidence="8" type="ORF">ABVT11_03050</name>
</gene>
<dbReference type="Pfam" id="PF00111">
    <property type="entry name" value="Fer2"/>
    <property type="match status" value="1"/>
</dbReference>
<keyword evidence="4" id="KW-0408">Iron</keyword>
<dbReference type="InterPro" id="IPR012675">
    <property type="entry name" value="Beta-grasp_dom_sf"/>
</dbReference>
<comment type="cofactor">
    <cofactor evidence="6">
        <name>[2Fe-2S] cluster</name>
        <dbReference type="ChEBI" id="CHEBI:190135"/>
    </cofactor>
</comment>
<accession>A0ABV2CMR4</accession>
<dbReference type="InterPro" id="IPR036010">
    <property type="entry name" value="2Fe-2S_ferredoxin-like_sf"/>
</dbReference>
<dbReference type="PANTHER" id="PTHR23426:SF65">
    <property type="entry name" value="FERREDOXIN-2, MITOCHONDRIAL"/>
    <property type="match status" value="1"/>
</dbReference>
<protein>
    <submittedName>
        <fullName evidence="8">2Fe-2S iron-sulfur cluster-binding protein</fullName>
    </submittedName>
</protein>
<name>A0ABV2CMR4_9RHOO</name>
<evidence type="ECO:0000256" key="5">
    <source>
        <dbReference type="ARBA" id="ARBA00023014"/>
    </source>
</evidence>
<evidence type="ECO:0000256" key="3">
    <source>
        <dbReference type="ARBA" id="ARBA00022723"/>
    </source>
</evidence>
<evidence type="ECO:0000256" key="2">
    <source>
        <dbReference type="ARBA" id="ARBA00022714"/>
    </source>
</evidence>
<evidence type="ECO:0000313" key="9">
    <source>
        <dbReference type="Proteomes" id="UP001548590"/>
    </source>
</evidence>
<dbReference type="Proteomes" id="UP001548590">
    <property type="component" value="Unassembled WGS sequence"/>
</dbReference>
<sequence>MSVLTIMPSGKTTEVSPGTSLISAITASGETLACTCGGQGGCESSHVFILEGRKTLSKAERTEHAMLDGIVGVSSKSRLACQARMGEEAVTVEILSFV</sequence>
<dbReference type="EMBL" id="JBEWLZ010000001">
    <property type="protein sequence ID" value="MET1488792.1"/>
    <property type="molecule type" value="Genomic_DNA"/>
</dbReference>
<keyword evidence="5" id="KW-0411">Iron-sulfur</keyword>
<comment type="caution">
    <text evidence="8">The sequence shown here is derived from an EMBL/GenBank/DDBJ whole genome shotgun (WGS) entry which is preliminary data.</text>
</comment>
<dbReference type="InterPro" id="IPR001055">
    <property type="entry name" value="Adrenodoxin-like"/>
</dbReference>
<evidence type="ECO:0000256" key="6">
    <source>
        <dbReference type="ARBA" id="ARBA00034078"/>
    </source>
</evidence>
<dbReference type="Gene3D" id="3.10.20.30">
    <property type="match status" value="1"/>
</dbReference>
<comment type="similarity">
    <text evidence="1">Belongs to the adrenodoxin/putidaredoxin family.</text>
</comment>
<dbReference type="SUPFAM" id="SSF54292">
    <property type="entry name" value="2Fe-2S ferredoxin-like"/>
    <property type="match status" value="1"/>
</dbReference>
<organism evidence="8 9">
    <name type="scientific">Uliginosibacterium paludis</name>
    <dbReference type="NCBI Taxonomy" id="1615952"/>
    <lineage>
        <taxon>Bacteria</taxon>
        <taxon>Pseudomonadati</taxon>
        <taxon>Pseudomonadota</taxon>
        <taxon>Betaproteobacteria</taxon>
        <taxon>Rhodocyclales</taxon>
        <taxon>Zoogloeaceae</taxon>
        <taxon>Uliginosibacterium</taxon>
    </lineage>
</organism>
<proteinExistence type="inferred from homology"/>
<keyword evidence="2" id="KW-0001">2Fe-2S</keyword>
<evidence type="ECO:0000313" key="8">
    <source>
        <dbReference type="EMBL" id="MET1488792.1"/>
    </source>
</evidence>
<dbReference type="RefSeq" id="WP_345927222.1">
    <property type="nucleotide sequence ID" value="NZ_JBDIVF010000003.1"/>
</dbReference>
<dbReference type="PANTHER" id="PTHR23426">
    <property type="entry name" value="FERREDOXIN/ADRENODOXIN"/>
    <property type="match status" value="1"/>
</dbReference>
<evidence type="ECO:0000259" key="7">
    <source>
        <dbReference type="Pfam" id="PF00111"/>
    </source>
</evidence>
<keyword evidence="3" id="KW-0479">Metal-binding</keyword>
<dbReference type="CDD" id="cd00207">
    <property type="entry name" value="fer2"/>
    <property type="match status" value="1"/>
</dbReference>
<evidence type="ECO:0000256" key="4">
    <source>
        <dbReference type="ARBA" id="ARBA00023004"/>
    </source>
</evidence>
<keyword evidence="9" id="KW-1185">Reference proteome</keyword>
<reference evidence="8 9" key="1">
    <citation type="submission" date="2024-07" db="EMBL/GenBank/DDBJ databases">
        <title>Uliginosibacterium paludis KCTC:42655.</title>
        <authorList>
            <person name="Kim M.K."/>
        </authorList>
    </citation>
    <scope>NUCLEOTIDE SEQUENCE [LARGE SCALE GENOMIC DNA]</scope>
    <source>
        <strain evidence="8 9">KCTC 42655</strain>
    </source>
</reference>